<evidence type="ECO:0000313" key="5">
    <source>
        <dbReference type="Proteomes" id="UP001144280"/>
    </source>
</evidence>
<name>A0ABQ5R4N9_9ACTN</name>
<evidence type="ECO:0000259" key="3">
    <source>
        <dbReference type="Pfam" id="PF07992"/>
    </source>
</evidence>
<sequence length="454" mass="46845">MGVCFACAGPQSPRTCVPAPAGPVECPEPDVVVVGAGPGGLSAAVGAAGSGAAVVVVDLGARPGGQYLRAARHPLIERAEAHPRITFVQGHEVWAAGPGLRVGDRELRPRAVVLATGGYDRVVPFPGWDLPGVVTAGGAQALAKGQGVPIGRRVLVAGTGPFLLAVAASLREVGAEVVAVVEASRLSRWLRHPRAVVGSPGRLVEAARYLRGTAVWHGQRVTAVERYGDGLRALVSPKDRWVEVDAVCVGHGFTPSIELAVALGCDTRVDPRDGSLVVTVDDAQRSSVPGVLVAGEATGVGGAALAMAEGAIAGLAAAHHIGLIDDRALAAATASHRRTRARRLRFANALHAVYPAPDAVPPDGTVLCRCERVTVGRARADIVRYGIDDVRALKLLTRVGMGMCQGRMCGRTALALLRAETGQVPDPVAFARRPFAFPVPLRTLASLDGKGGHA</sequence>
<feature type="domain" description="BFD-like [2Fe-2S]-binding" evidence="2">
    <location>
        <begin position="367"/>
        <end position="418"/>
    </location>
</feature>
<comment type="caution">
    <text evidence="4">The sequence shown here is derived from an EMBL/GenBank/DDBJ whole genome shotgun (WGS) entry which is preliminary data.</text>
</comment>
<dbReference type="InterPro" id="IPR023753">
    <property type="entry name" value="FAD/NAD-binding_dom"/>
</dbReference>
<dbReference type="Gene3D" id="1.10.10.1100">
    <property type="entry name" value="BFD-like [2Fe-2S]-binding domain"/>
    <property type="match status" value="1"/>
</dbReference>
<keyword evidence="1" id="KW-0560">Oxidoreductase</keyword>
<dbReference type="InterPro" id="IPR017224">
    <property type="entry name" value="Opine_Oxase_asu/HCN_bsu"/>
</dbReference>
<feature type="domain" description="FAD/NAD(P)-binding" evidence="3">
    <location>
        <begin position="30"/>
        <end position="309"/>
    </location>
</feature>
<accession>A0ABQ5R4N9</accession>
<dbReference type="PIRSF" id="PIRSF037495">
    <property type="entry name" value="Opine_OX_OoxA/HcnB"/>
    <property type="match status" value="1"/>
</dbReference>
<dbReference type="Proteomes" id="UP001144280">
    <property type="component" value="Unassembled WGS sequence"/>
</dbReference>
<dbReference type="PANTHER" id="PTHR42949:SF3">
    <property type="entry name" value="ANAEROBIC GLYCEROL-3-PHOSPHATE DEHYDROGENASE SUBUNIT B"/>
    <property type="match status" value="1"/>
</dbReference>
<keyword evidence="5" id="KW-1185">Reference proteome</keyword>
<evidence type="ECO:0000256" key="1">
    <source>
        <dbReference type="ARBA" id="ARBA00023002"/>
    </source>
</evidence>
<reference evidence="4" key="1">
    <citation type="submission" date="2022-12" db="EMBL/GenBank/DDBJ databases">
        <title>New Phytohabitans aurantiacus sp. RD004123 nov., an actinomycete isolated from soil.</title>
        <authorList>
            <person name="Triningsih D.W."/>
            <person name="Harunari E."/>
            <person name="Igarashi Y."/>
        </authorList>
    </citation>
    <scope>NUCLEOTIDE SEQUENCE</scope>
    <source>
        <strain evidence="4">RD004123</strain>
    </source>
</reference>
<evidence type="ECO:0000313" key="4">
    <source>
        <dbReference type="EMBL" id="GLI01147.1"/>
    </source>
</evidence>
<dbReference type="InterPro" id="IPR007419">
    <property type="entry name" value="BFD-like_2Fe2S-bd_dom"/>
</dbReference>
<dbReference type="Pfam" id="PF07992">
    <property type="entry name" value="Pyr_redox_2"/>
    <property type="match status" value="1"/>
</dbReference>
<proteinExistence type="predicted"/>
<dbReference type="PRINTS" id="PR00469">
    <property type="entry name" value="PNDRDTASEII"/>
</dbReference>
<dbReference type="InterPro" id="IPR041854">
    <property type="entry name" value="BFD-like_2Fe2S-bd_dom_sf"/>
</dbReference>
<organism evidence="4 5">
    <name type="scientific">Phytohabitans aurantiacus</name>
    <dbReference type="NCBI Taxonomy" id="3016789"/>
    <lineage>
        <taxon>Bacteria</taxon>
        <taxon>Bacillati</taxon>
        <taxon>Actinomycetota</taxon>
        <taxon>Actinomycetes</taxon>
        <taxon>Micromonosporales</taxon>
        <taxon>Micromonosporaceae</taxon>
    </lineage>
</organism>
<dbReference type="InterPro" id="IPR036188">
    <property type="entry name" value="FAD/NAD-bd_sf"/>
</dbReference>
<dbReference type="InterPro" id="IPR051691">
    <property type="entry name" value="Metab_Enz_Cyan_OpOx_G3PDH"/>
</dbReference>
<dbReference type="SUPFAM" id="SSF51905">
    <property type="entry name" value="FAD/NAD(P)-binding domain"/>
    <property type="match status" value="1"/>
</dbReference>
<dbReference type="CDD" id="cd19946">
    <property type="entry name" value="GlpA-like_Fer2_BFD-like"/>
    <property type="match status" value="1"/>
</dbReference>
<protein>
    <submittedName>
        <fullName evidence="4">Oxidase</fullName>
    </submittedName>
</protein>
<dbReference type="PANTHER" id="PTHR42949">
    <property type="entry name" value="ANAEROBIC GLYCEROL-3-PHOSPHATE DEHYDROGENASE SUBUNIT B"/>
    <property type="match status" value="1"/>
</dbReference>
<dbReference type="PRINTS" id="PR00368">
    <property type="entry name" value="FADPNR"/>
</dbReference>
<evidence type="ECO:0000259" key="2">
    <source>
        <dbReference type="Pfam" id="PF04324"/>
    </source>
</evidence>
<dbReference type="Pfam" id="PF04324">
    <property type="entry name" value="Fer2_BFD"/>
    <property type="match status" value="1"/>
</dbReference>
<dbReference type="EMBL" id="BSDI01000040">
    <property type="protein sequence ID" value="GLI01147.1"/>
    <property type="molecule type" value="Genomic_DNA"/>
</dbReference>
<dbReference type="Gene3D" id="3.50.50.60">
    <property type="entry name" value="FAD/NAD(P)-binding domain"/>
    <property type="match status" value="3"/>
</dbReference>
<gene>
    <name evidence="4" type="ORF">Pa4123_64230</name>
</gene>